<dbReference type="InParanoid" id="E9GDQ8"/>
<proteinExistence type="predicted"/>
<dbReference type="PhylomeDB" id="E9GDQ8"/>
<protein>
    <submittedName>
        <fullName evidence="1">Uncharacterized protein</fullName>
    </submittedName>
</protein>
<reference evidence="1 2" key="1">
    <citation type="journal article" date="2011" name="Science">
        <title>The ecoresponsive genome of Daphnia pulex.</title>
        <authorList>
            <person name="Colbourne J.K."/>
            <person name="Pfrender M.E."/>
            <person name="Gilbert D."/>
            <person name="Thomas W.K."/>
            <person name="Tucker A."/>
            <person name="Oakley T.H."/>
            <person name="Tokishita S."/>
            <person name="Aerts A."/>
            <person name="Arnold G.J."/>
            <person name="Basu M.K."/>
            <person name="Bauer D.J."/>
            <person name="Caceres C.E."/>
            <person name="Carmel L."/>
            <person name="Casola C."/>
            <person name="Choi J.H."/>
            <person name="Detter J.C."/>
            <person name="Dong Q."/>
            <person name="Dusheyko S."/>
            <person name="Eads B.D."/>
            <person name="Frohlich T."/>
            <person name="Geiler-Samerotte K.A."/>
            <person name="Gerlach D."/>
            <person name="Hatcher P."/>
            <person name="Jogdeo S."/>
            <person name="Krijgsveld J."/>
            <person name="Kriventseva E.V."/>
            <person name="Kultz D."/>
            <person name="Laforsch C."/>
            <person name="Lindquist E."/>
            <person name="Lopez J."/>
            <person name="Manak J.R."/>
            <person name="Muller J."/>
            <person name="Pangilinan J."/>
            <person name="Patwardhan R.P."/>
            <person name="Pitluck S."/>
            <person name="Pritham E.J."/>
            <person name="Rechtsteiner A."/>
            <person name="Rho M."/>
            <person name="Rogozin I.B."/>
            <person name="Sakarya O."/>
            <person name="Salamov A."/>
            <person name="Schaack S."/>
            <person name="Shapiro H."/>
            <person name="Shiga Y."/>
            <person name="Skalitzky C."/>
            <person name="Smith Z."/>
            <person name="Souvorov A."/>
            <person name="Sung W."/>
            <person name="Tang Z."/>
            <person name="Tsuchiya D."/>
            <person name="Tu H."/>
            <person name="Vos H."/>
            <person name="Wang M."/>
            <person name="Wolf Y.I."/>
            <person name="Yamagata H."/>
            <person name="Yamada T."/>
            <person name="Ye Y."/>
            <person name="Shaw J.R."/>
            <person name="Andrews J."/>
            <person name="Crease T.J."/>
            <person name="Tang H."/>
            <person name="Lucas S.M."/>
            <person name="Robertson H.M."/>
            <person name="Bork P."/>
            <person name="Koonin E.V."/>
            <person name="Zdobnov E.M."/>
            <person name="Grigoriev I.V."/>
            <person name="Lynch M."/>
            <person name="Boore J.L."/>
        </authorList>
    </citation>
    <scope>NUCLEOTIDE SEQUENCE [LARGE SCALE GENOMIC DNA]</scope>
</reference>
<dbReference type="KEGG" id="dpx:DAPPUDRAFT_241221"/>
<dbReference type="HOGENOM" id="CLU_177997_0_0_1"/>
<dbReference type="EMBL" id="GL732540">
    <property type="protein sequence ID" value="EFX82123.1"/>
    <property type="molecule type" value="Genomic_DNA"/>
</dbReference>
<organism evidence="1 2">
    <name type="scientific">Daphnia pulex</name>
    <name type="common">Water flea</name>
    <dbReference type="NCBI Taxonomy" id="6669"/>
    <lineage>
        <taxon>Eukaryota</taxon>
        <taxon>Metazoa</taxon>
        <taxon>Ecdysozoa</taxon>
        <taxon>Arthropoda</taxon>
        <taxon>Crustacea</taxon>
        <taxon>Branchiopoda</taxon>
        <taxon>Diplostraca</taxon>
        <taxon>Cladocera</taxon>
        <taxon>Anomopoda</taxon>
        <taxon>Daphniidae</taxon>
        <taxon>Daphnia</taxon>
    </lineage>
</organism>
<keyword evidence="2" id="KW-1185">Reference proteome</keyword>
<gene>
    <name evidence="1" type="ORF">DAPPUDRAFT_241221</name>
</gene>
<dbReference type="AlphaFoldDB" id="E9GDQ8"/>
<sequence length="99" mass="11494">MSSPFTFSFFVVFYSIWSRFSVLSLSKYNPLNGQHLRVIWPRWSGNPKGLTGPAKSGVIIDYLKDRLNFTYEFVRVTENILEPQGKQRGLISYLLEDVE</sequence>
<accession>E9GDQ8</accession>
<evidence type="ECO:0000313" key="2">
    <source>
        <dbReference type="Proteomes" id="UP000000305"/>
    </source>
</evidence>
<dbReference type="OrthoDB" id="10385059at2759"/>
<dbReference type="Proteomes" id="UP000000305">
    <property type="component" value="Unassembled WGS sequence"/>
</dbReference>
<evidence type="ECO:0000313" key="1">
    <source>
        <dbReference type="EMBL" id="EFX82123.1"/>
    </source>
</evidence>
<name>E9GDQ8_DAPPU</name>